<gene>
    <name evidence="2" type="ORF">PLEPLA_LOCUS16170</name>
</gene>
<protein>
    <submittedName>
        <fullName evidence="2">Uncharacterized protein</fullName>
    </submittedName>
</protein>
<feature type="compositionally biased region" description="Pro residues" evidence="1">
    <location>
        <begin position="643"/>
        <end position="654"/>
    </location>
</feature>
<evidence type="ECO:0000256" key="1">
    <source>
        <dbReference type="SAM" id="MobiDB-lite"/>
    </source>
</evidence>
<reference evidence="2" key="1">
    <citation type="submission" date="2020-03" db="EMBL/GenBank/DDBJ databases">
        <authorList>
            <person name="Weist P."/>
        </authorList>
    </citation>
    <scope>NUCLEOTIDE SEQUENCE</scope>
</reference>
<dbReference type="AlphaFoldDB" id="A0A9N7YE66"/>
<feature type="compositionally biased region" description="Polar residues" evidence="1">
    <location>
        <begin position="328"/>
        <end position="352"/>
    </location>
</feature>
<feature type="compositionally biased region" description="Polar residues" evidence="1">
    <location>
        <begin position="618"/>
        <end position="633"/>
    </location>
</feature>
<dbReference type="EMBL" id="CADEAL010001030">
    <property type="protein sequence ID" value="CAB1428205.1"/>
    <property type="molecule type" value="Genomic_DNA"/>
</dbReference>
<keyword evidence="3" id="KW-1185">Reference proteome</keyword>
<dbReference type="Proteomes" id="UP001153269">
    <property type="component" value="Unassembled WGS sequence"/>
</dbReference>
<feature type="compositionally biased region" description="Basic and acidic residues" evidence="1">
    <location>
        <begin position="364"/>
        <end position="388"/>
    </location>
</feature>
<name>A0A9N7YE66_PLEPL</name>
<feature type="compositionally biased region" description="Polar residues" evidence="1">
    <location>
        <begin position="461"/>
        <end position="472"/>
    </location>
</feature>
<feature type="compositionally biased region" description="Acidic residues" evidence="1">
    <location>
        <begin position="660"/>
        <end position="670"/>
    </location>
</feature>
<proteinExistence type="predicted"/>
<organism evidence="2 3">
    <name type="scientific">Pleuronectes platessa</name>
    <name type="common">European plaice</name>
    <dbReference type="NCBI Taxonomy" id="8262"/>
    <lineage>
        <taxon>Eukaryota</taxon>
        <taxon>Metazoa</taxon>
        <taxon>Chordata</taxon>
        <taxon>Craniata</taxon>
        <taxon>Vertebrata</taxon>
        <taxon>Euteleostomi</taxon>
        <taxon>Actinopterygii</taxon>
        <taxon>Neopterygii</taxon>
        <taxon>Teleostei</taxon>
        <taxon>Neoteleostei</taxon>
        <taxon>Acanthomorphata</taxon>
        <taxon>Carangaria</taxon>
        <taxon>Pleuronectiformes</taxon>
        <taxon>Pleuronectoidei</taxon>
        <taxon>Pleuronectidae</taxon>
        <taxon>Pleuronectes</taxon>
    </lineage>
</organism>
<feature type="compositionally biased region" description="Basic and acidic residues" evidence="1">
    <location>
        <begin position="501"/>
        <end position="511"/>
    </location>
</feature>
<comment type="caution">
    <text evidence="2">The sequence shown here is derived from an EMBL/GenBank/DDBJ whole genome shotgun (WGS) entry which is preliminary data.</text>
</comment>
<feature type="compositionally biased region" description="Basic and acidic residues" evidence="1">
    <location>
        <begin position="671"/>
        <end position="687"/>
    </location>
</feature>
<accession>A0A9N7YE66</accession>
<feature type="region of interest" description="Disordered" evidence="1">
    <location>
        <begin position="271"/>
        <end position="304"/>
    </location>
</feature>
<evidence type="ECO:0000313" key="2">
    <source>
        <dbReference type="EMBL" id="CAB1428205.1"/>
    </source>
</evidence>
<feature type="region of interest" description="Disordered" evidence="1">
    <location>
        <begin position="322"/>
        <end position="441"/>
    </location>
</feature>
<feature type="compositionally biased region" description="Polar residues" evidence="1">
    <location>
        <begin position="541"/>
        <end position="551"/>
    </location>
</feature>
<evidence type="ECO:0000313" key="3">
    <source>
        <dbReference type="Proteomes" id="UP001153269"/>
    </source>
</evidence>
<feature type="compositionally biased region" description="Low complexity" evidence="1">
    <location>
        <begin position="283"/>
        <end position="295"/>
    </location>
</feature>
<sequence>MSPRAKDCSQCLVDLVVSHHLAQEVQLLEVCGPEVLHLKLLEVCGPEVLHLKLLVVCCLEVLHLQMLEVCGIEVLHPKNLQAKGCFPCLVHLHLSNHPVPEVNMWVVLHQEDLPLDLLYLVAFSQVLLQTKIPLAQVCFPSLEVLVPSPKLDQEYPRLDQQLHNQNLEVRSSLEKDCSLCLVDSPSRHQKHILQLPNHLNQRAFSKFPLCFHSVEVQMVRHSDLLVLYHINNPGQAWSGNQVHQDKEWEHQEWEVHEWEVPEWADLGCQDQDIQDHRSPPKPQQKQQQQQQQQQKSFFGLPSSIGPESLTNDLFGIFKGSEAAKSEEQQQYGSEAKQGDTSANVTVSESTENTDAERTPLPGDVHVKSTEETEVPEKGLVEEAEGTDRTEEEESSLTESNMKTDLPQKKAEDDESLRSQGSAVPDKAELPQAPESKGMFELPGLSASKFGFMSVAAEGTSSIGSLFSSTPSPATGAKAPQPQQTEGGLFSGFKNLSAGIFQDEKPTGKEETSSASSMFGMKLGSMFGSSEPPKPESPTPVITAQPQSQSPKPTEEADDPEFDQLSQGSEETGSADASDTEGPTETSKSGSCDTLTQSQSGLRSQSDSLAEGLDKPQLEITTWNLSPVSSQLSSEPEERQHPESCPPRGPHPPLHSQPSTWDEEEEEEEDEKELRPIPEPGSNKDLKDSTVVLPKPILDNHDNKTPTKISFFEDGPPPCSPSKVRWLKAYNKSEGTAARGAK</sequence>
<feature type="region of interest" description="Disordered" evidence="1">
    <location>
        <begin position="461"/>
        <end position="723"/>
    </location>
</feature>
<feature type="compositionally biased region" description="Polar residues" evidence="1">
    <location>
        <begin position="563"/>
        <end position="607"/>
    </location>
</feature>